<accession>A0A967E296</accession>
<dbReference type="AlphaFoldDB" id="A0A967E296"/>
<dbReference type="SUPFAM" id="SSF56214">
    <property type="entry name" value="4'-phosphopantetheinyl transferase"/>
    <property type="match status" value="1"/>
</dbReference>
<dbReference type="RefSeq" id="WP_166399817.1">
    <property type="nucleotide sequence ID" value="NZ_JAANAS010000039.1"/>
</dbReference>
<dbReference type="Gene3D" id="3.90.470.20">
    <property type="entry name" value="4'-phosphopantetheinyl transferase domain"/>
    <property type="match status" value="1"/>
</dbReference>
<dbReference type="GO" id="GO:0000287">
    <property type="term" value="F:magnesium ion binding"/>
    <property type="evidence" value="ECO:0007669"/>
    <property type="project" value="InterPro"/>
</dbReference>
<dbReference type="GO" id="GO:0008897">
    <property type="term" value="F:holo-[acyl-carrier-protein] synthase activity"/>
    <property type="evidence" value="ECO:0007669"/>
    <property type="project" value="InterPro"/>
</dbReference>
<dbReference type="InterPro" id="IPR037143">
    <property type="entry name" value="4-PPantetheinyl_Trfase_dom_sf"/>
</dbReference>
<feature type="domain" description="4'-phosphopantetheinyl transferase" evidence="2">
    <location>
        <begin position="2"/>
        <end position="100"/>
    </location>
</feature>
<name>A0A967E296_9FLAO</name>
<dbReference type="Pfam" id="PF01648">
    <property type="entry name" value="ACPS"/>
    <property type="match status" value="1"/>
</dbReference>
<protein>
    <submittedName>
        <fullName evidence="3">4-phosphopantetheinyl transferase family protein</fullName>
    </submittedName>
</protein>
<evidence type="ECO:0000256" key="1">
    <source>
        <dbReference type="ARBA" id="ARBA00022679"/>
    </source>
</evidence>
<dbReference type="EMBL" id="JAANAS010000039">
    <property type="protein sequence ID" value="NGZ89554.1"/>
    <property type="molecule type" value="Genomic_DNA"/>
</dbReference>
<evidence type="ECO:0000259" key="2">
    <source>
        <dbReference type="Pfam" id="PF01648"/>
    </source>
</evidence>
<dbReference type="InterPro" id="IPR008278">
    <property type="entry name" value="4-PPantetheinyl_Trfase_dom"/>
</dbReference>
<evidence type="ECO:0000313" key="4">
    <source>
        <dbReference type="Proteomes" id="UP000643701"/>
    </source>
</evidence>
<gene>
    <name evidence="3" type="ORF">G7034_04735</name>
</gene>
<organism evidence="3 4">
    <name type="scientific">Psychroflexus maritimus</name>
    <dbReference type="NCBI Taxonomy" id="2714865"/>
    <lineage>
        <taxon>Bacteria</taxon>
        <taxon>Pseudomonadati</taxon>
        <taxon>Bacteroidota</taxon>
        <taxon>Flavobacteriia</taxon>
        <taxon>Flavobacteriales</taxon>
        <taxon>Flavobacteriaceae</taxon>
        <taxon>Psychroflexus</taxon>
    </lineage>
</organism>
<keyword evidence="1 3" id="KW-0808">Transferase</keyword>
<comment type="caution">
    <text evidence="3">The sequence shown here is derived from an EMBL/GenBank/DDBJ whole genome shotgun (WGS) entry which is preliminary data.</text>
</comment>
<evidence type="ECO:0000313" key="3">
    <source>
        <dbReference type="EMBL" id="NGZ89554.1"/>
    </source>
</evidence>
<sequence>MLGTDLLYIDDAKRKSFKKRKNRLIEKVFSASELNLLNHRLTEKKFWLFWCLKETGYKYYQQQTGEKDKINPSAFQIDELNSTEAKVLLPNQELIKVYFKEEASLLFSWSGPKNLVHFSTEQVSERFPFKRISKTAFKQLLLKVKKNTANVPYFEFLNEKIFISITHENHWKIISFKQDYLSDLGLGIEFDKYR</sequence>
<reference evidence="3" key="1">
    <citation type="submission" date="2020-03" db="EMBL/GenBank/DDBJ databases">
        <title>Psychroflexus Maritimus sp. nov., isolate from marine sediment.</title>
        <authorList>
            <person name="Zhong Y.-L."/>
        </authorList>
    </citation>
    <scope>NUCLEOTIDE SEQUENCE</scope>
    <source>
        <strain evidence="3">C1</strain>
    </source>
</reference>
<keyword evidence="4" id="KW-1185">Reference proteome</keyword>
<dbReference type="Proteomes" id="UP000643701">
    <property type="component" value="Unassembled WGS sequence"/>
</dbReference>
<proteinExistence type="predicted"/>